<organism evidence="6">
    <name type="scientific">marine metagenome</name>
    <dbReference type="NCBI Taxonomy" id="408172"/>
    <lineage>
        <taxon>unclassified sequences</taxon>
        <taxon>metagenomes</taxon>
        <taxon>ecological metagenomes</taxon>
    </lineage>
</organism>
<reference evidence="6" key="1">
    <citation type="submission" date="2018-05" db="EMBL/GenBank/DDBJ databases">
        <authorList>
            <person name="Lanie J.A."/>
            <person name="Ng W.-L."/>
            <person name="Kazmierczak K.M."/>
            <person name="Andrzejewski T.M."/>
            <person name="Davidsen T.M."/>
            <person name="Wayne K.J."/>
            <person name="Tettelin H."/>
            <person name="Glass J.I."/>
            <person name="Rusch D."/>
            <person name="Podicherti R."/>
            <person name="Tsui H.-C.T."/>
            <person name="Winkler M.E."/>
        </authorList>
    </citation>
    <scope>NUCLEOTIDE SEQUENCE</scope>
</reference>
<dbReference type="Pfam" id="PF02313">
    <property type="entry name" value="Fumarate_red_D"/>
    <property type="match status" value="1"/>
</dbReference>
<proteinExistence type="predicted"/>
<dbReference type="GO" id="GO:0006106">
    <property type="term" value="P:fumarate metabolic process"/>
    <property type="evidence" value="ECO:0007669"/>
    <property type="project" value="InterPro"/>
</dbReference>
<dbReference type="SUPFAM" id="SSF81343">
    <property type="entry name" value="Fumarate reductase respiratory complex transmembrane subunits"/>
    <property type="match status" value="1"/>
</dbReference>
<accession>A0A381WF60</accession>
<dbReference type="EMBL" id="UINC01011619">
    <property type="protein sequence ID" value="SVA51166.1"/>
    <property type="molecule type" value="Genomic_DNA"/>
</dbReference>
<evidence type="ECO:0000256" key="2">
    <source>
        <dbReference type="ARBA" id="ARBA00022692"/>
    </source>
</evidence>
<dbReference type="InterPro" id="IPR003418">
    <property type="entry name" value="Fumarate_red_D"/>
</dbReference>
<protein>
    <submittedName>
        <fullName evidence="6">Uncharacterized protein</fullName>
    </submittedName>
</protein>
<keyword evidence="4 5" id="KW-0472">Membrane</keyword>
<evidence type="ECO:0000256" key="1">
    <source>
        <dbReference type="ARBA" id="ARBA00022475"/>
    </source>
</evidence>
<keyword evidence="2 5" id="KW-0812">Transmembrane</keyword>
<gene>
    <name evidence="6" type="ORF">METZ01_LOCUS104020</name>
</gene>
<evidence type="ECO:0000256" key="4">
    <source>
        <dbReference type="ARBA" id="ARBA00023136"/>
    </source>
</evidence>
<dbReference type="GO" id="GO:0016020">
    <property type="term" value="C:membrane"/>
    <property type="evidence" value="ECO:0007669"/>
    <property type="project" value="InterPro"/>
</dbReference>
<keyword evidence="1" id="KW-1003">Cell membrane</keyword>
<keyword evidence="3 5" id="KW-1133">Transmembrane helix</keyword>
<dbReference type="AlphaFoldDB" id="A0A381WF60"/>
<evidence type="ECO:0000256" key="5">
    <source>
        <dbReference type="SAM" id="Phobius"/>
    </source>
</evidence>
<evidence type="ECO:0000313" key="6">
    <source>
        <dbReference type="EMBL" id="SVA51166.1"/>
    </source>
</evidence>
<dbReference type="InterPro" id="IPR034804">
    <property type="entry name" value="SQR/QFR_C/D"/>
</dbReference>
<name>A0A381WF60_9ZZZZ</name>
<dbReference type="Gene3D" id="1.20.1300.10">
    <property type="entry name" value="Fumarate reductase/succinate dehydrogenase, transmembrane subunit"/>
    <property type="match status" value="1"/>
</dbReference>
<feature type="non-terminal residue" evidence="6">
    <location>
        <position position="27"/>
    </location>
</feature>
<feature type="transmembrane region" description="Helical" evidence="5">
    <location>
        <begin position="7"/>
        <end position="26"/>
    </location>
</feature>
<sequence length="27" mass="3049">MRRSREPILWVLFGGGGMMSALFLPIL</sequence>
<evidence type="ECO:0000256" key="3">
    <source>
        <dbReference type="ARBA" id="ARBA00022989"/>
    </source>
</evidence>